<comment type="cofactor">
    <cofactor evidence="1">
        <name>[4Fe-4S] cluster</name>
        <dbReference type="ChEBI" id="CHEBI:49883"/>
    </cofactor>
</comment>
<comment type="caution">
    <text evidence="8">The sequence shown here is derived from an EMBL/GenBank/DDBJ whole genome shotgun (WGS) entry which is preliminary data.</text>
</comment>
<dbReference type="Proteomes" id="UP001221208">
    <property type="component" value="Unassembled WGS sequence"/>
</dbReference>
<dbReference type="InterPro" id="IPR012840">
    <property type="entry name" value="NrdG2"/>
</dbReference>
<dbReference type="PANTHER" id="PTHR30352:SF13">
    <property type="entry name" value="GLYCYL-RADICAL ENZYME ACTIVATING ENZYME YJJW-RELATED"/>
    <property type="match status" value="1"/>
</dbReference>
<dbReference type="SFLD" id="SFLDS00029">
    <property type="entry name" value="Radical_SAM"/>
    <property type="match status" value="1"/>
</dbReference>
<dbReference type="CDD" id="cd01335">
    <property type="entry name" value="Radical_SAM"/>
    <property type="match status" value="1"/>
</dbReference>
<evidence type="ECO:0000256" key="5">
    <source>
        <dbReference type="ARBA" id="ARBA00023004"/>
    </source>
</evidence>
<reference evidence="8 9" key="1">
    <citation type="submission" date="2022-10" db="EMBL/GenBank/DDBJ databases">
        <title>Janthinobacterium sp. hw3 Genome sequencing.</title>
        <authorList>
            <person name="Park S."/>
        </authorList>
    </citation>
    <scope>NUCLEOTIDE SEQUENCE [LARGE SCALE GENOMIC DNA]</scope>
    <source>
        <strain evidence="9">hw3</strain>
    </source>
</reference>
<evidence type="ECO:0000259" key="7">
    <source>
        <dbReference type="PROSITE" id="PS51918"/>
    </source>
</evidence>
<dbReference type="PROSITE" id="PS51257">
    <property type="entry name" value="PROKAR_LIPOPROTEIN"/>
    <property type="match status" value="1"/>
</dbReference>
<evidence type="ECO:0000313" key="8">
    <source>
        <dbReference type="EMBL" id="MDC8757059.1"/>
    </source>
</evidence>
<keyword evidence="9" id="KW-1185">Reference proteome</keyword>
<evidence type="ECO:0000256" key="2">
    <source>
        <dbReference type="ARBA" id="ARBA00022485"/>
    </source>
</evidence>
<keyword evidence="2" id="KW-0004">4Fe-4S</keyword>
<dbReference type="InterPro" id="IPR034457">
    <property type="entry name" value="Organic_radical-activating"/>
</dbReference>
<dbReference type="InterPro" id="IPR013785">
    <property type="entry name" value="Aldolase_TIM"/>
</dbReference>
<dbReference type="PROSITE" id="PS51918">
    <property type="entry name" value="RADICAL_SAM"/>
    <property type="match status" value="1"/>
</dbReference>
<feature type="domain" description="Radical SAM core" evidence="7">
    <location>
        <begin position="17"/>
        <end position="235"/>
    </location>
</feature>
<dbReference type="RefSeq" id="WP_273669708.1">
    <property type="nucleotide sequence ID" value="NZ_JAQQXR010000001.1"/>
</dbReference>
<dbReference type="EMBL" id="JAQQXR010000001">
    <property type="protein sequence ID" value="MDC8757059.1"/>
    <property type="molecule type" value="Genomic_DNA"/>
</dbReference>
<accession>A0ABT5JWD6</accession>
<dbReference type="NCBIfam" id="TIGR02495">
    <property type="entry name" value="NrdG2"/>
    <property type="match status" value="1"/>
</dbReference>
<proteinExistence type="predicted"/>
<sequence length="235" mass="25282">MGARLLKVGGVTPFTATDYPGQLAAVVFVQGCPWRCGYCHNPHLQARPPVSALHWPTVLDKLRRRTGLIDGVVFSGGEPTMDPALAGAIADVRALGFKVGLHTACIYPKHLTALLPMLDWVGFDIKAPFDRYERITGVADSGAQARACAEAIIASGVDYECRTTIHPTLLRESEVLELANTLADMGVDNYALQIFRPQGCNDGALNAIATAGYPSGDALAHIAARFGRFTLRRHD</sequence>
<keyword evidence="3" id="KW-0949">S-adenosyl-L-methionine</keyword>
<keyword evidence="4" id="KW-0479">Metal-binding</keyword>
<keyword evidence="6" id="KW-0411">Iron-sulfur</keyword>
<evidence type="ECO:0000313" key="9">
    <source>
        <dbReference type="Proteomes" id="UP001221208"/>
    </source>
</evidence>
<dbReference type="PANTHER" id="PTHR30352">
    <property type="entry name" value="PYRUVATE FORMATE-LYASE-ACTIVATING ENZYME"/>
    <property type="match status" value="1"/>
</dbReference>
<name>A0ABT5JWD6_9BURK</name>
<dbReference type="SFLD" id="SFLDG01094">
    <property type="entry name" value="Uncharacterised_Radical_SAM_Su"/>
    <property type="match status" value="1"/>
</dbReference>
<evidence type="ECO:0000256" key="1">
    <source>
        <dbReference type="ARBA" id="ARBA00001966"/>
    </source>
</evidence>
<dbReference type="InterPro" id="IPR058240">
    <property type="entry name" value="rSAM_sf"/>
</dbReference>
<evidence type="ECO:0000256" key="6">
    <source>
        <dbReference type="ARBA" id="ARBA00023014"/>
    </source>
</evidence>
<dbReference type="SUPFAM" id="SSF102114">
    <property type="entry name" value="Radical SAM enzymes"/>
    <property type="match status" value="1"/>
</dbReference>
<keyword evidence="5" id="KW-0408">Iron</keyword>
<dbReference type="Pfam" id="PF04055">
    <property type="entry name" value="Radical_SAM"/>
    <property type="match status" value="1"/>
</dbReference>
<dbReference type="InterPro" id="IPR007197">
    <property type="entry name" value="rSAM"/>
</dbReference>
<organism evidence="8 9">
    <name type="scientific">Janthinobacterium fluminis</name>
    <dbReference type="NCBI Taxonomy" id="2987524"/>
    <lineage>
        <taxon>Bacteria</taxon>
        <taxon>Pseudomonadati</taxon>
        <taxon>Pseudomonadota</taxon>
        <taxon>Betaproteobacteria</taxon>
        <taxon>Burkholderiales</taxon>
        <taxon>Oxalobacteraceae</taxon>
        <taxon>Janthinobacterium</taxon>
    </lineage>
</organism>
<protein>
    <submittedName>
        <fullName evidence="8">Anaerobic ribonucleoside-triphosphate reductase activating protein</fullName>
    </submittedName>
</protein>
<dbReference type="Gene3D" id="3.20.20.70">
    <property type="entry name" value="Aldolase class I"/>
    <property type="match status" value="1"/>
</dbReference>
<evidence type="ECO:0000256" key="3">
    <source>
        <dbReference type="ARBA" id="ARBA00022691"/>
    </source>
</evidence>
<evidence type="ECO:0000256" key="4">
    <source>
        <dbReference type="ARBA" id="ARBA00022723"/>
    </source>
</evidence>
<gene>
    <name evidence="8" type="ORF">OIK44_05575</name>
</gene>